<evidence type="ECO:0000256" key="1">
    <source>
        <dbReference type="SAM" id="MobiDB-lite"/>
    </source>
</evidence>
<sequence>KNCNASLKHNERNKKLKLEEKRNAKLLVQLGRHEPLNNQKENKLELNPNKRKLNS</sequence>
<feature type="region of interest" description="Disordered" evidence="1">
    <location>
        <begin position="1"/>
        <end position="20"/>
    </location>
</feature>
<feature type="compositionally biased region" description="Basic and acidic residues" evidence="1">
    <location>
        <begin position="31"/>
        <end position="44"/>
    </location>
</feature>
<feature type="non-terminal residue" evidence="2">
    <location>
        <position position="1"/>
    </location>
</feature>
<evidence type="ECO:0000313" key="3">
    <source>
        <dbReference type="EMBL" id="KAF6143772.1"/>
    </source>
</evidence>
<keyword evidence="4" id="KW-1185">Reference proteome</keyword>
<comment type="caution">
    <text evidence="2">The sequence shown here is derived from an EMBL/GenBank/DDBJ whole genome shotgun (WGS) entry which is preliminary data.</text>
</comment>
<gene>
    <name evidence="3" type="ORF">GIB67_006692</name>
    <name evidence="2" type="ORF">GIB67_014032</name>
</gene>
<organism evidence="2 4">
    <name type="scientific">Kingdonia uniflora</name>
    <dbReference type="NCBI Taxonomy" id="39325"/>
    <lineage>
        <taxon>Eukaryota</taxon>
        <taxon>Viridiplantae</taxon>
        <taxon>Streptophyta</taxon>
        <taxon>Embryophyta</taxon>
        <taxon>Tracheophyta</taxon>
        <taxon>Spermatophyta</taxon>
        <taxon>Magnoliopsida</taxon>
        <taxon>Ranunculales</taxon>
        <taxon>Circaeasteraceae</taxon>
        <taxon>Kingdonia</taxon>
    </lineage>
</organism>
<proteinExistence type="predicted"/>
<dbReference type="AlphaFoldDB" id="A0A7J7L5P6"/>
<evidence type="ECO:0000313" key="2">
    <source>
        <dbReference type="EMBL" id="KAF6137903.1"/>
    </source>
</evidence>
<name>A0A7J7L5P6_9MAGN</name>
<feature type="region of interest" description="Disordered" evidence="1">
    <location>
        <begin position="29"/>
        <end position="55"/>
    </location>
</feature>
<accession>A0A7J7L5P6</accession>
<evidence type="ECO:0000313" key="4">
    <source>
        <dbReference type="Proteomes" id="UP000541444"/>
    </source>
</evidence>
<reference evidence="2 4" key="1">
    <citation type="journal article" date="2020" name="IScience">
        <title>Genome Sequencing of the Endangered Kingdonia uniflora (Circaeasteraceae, Ranunculales) Reveals Potential Mechanisms of Evolutionary Specialization.</title>
        <authorList>
            <person name="Sun Y."/>
            <person name="Deng T."/>
            <person name="Zhang A."/>
            <person name="Moore M.J."/>
            <person name="Landis J.B."/>
            <person name="Lin N."/>
            <person name="Zhang H."/>
            <person name="Zhang X."/>
            <person name="Huang J."/>
            <person name="Zhang X."/>
            <person name="Sun H."/>
            <person name="Wang H."/>
        </authorList>
    </citation>
    <scope>NUCLEOTIDE SEQUENCE [LARGE SCALE GENOMIC DNA]</scope>
    <source>
        <strain evidence="2">TB1705</strain>
        <tissue evidence="2">Leaf</tissue>
    </source>
</reference>
<dbReference type="Proteomes" id="UP000541444">
    <property type="component" value="Unassembled WGS sequence"/>
</dbReference>
<protein>
    <submittedName>
        <fullName evidence="2">Uncharacterized protein</fullName>
    </submittedName>
</protein>
<dbReference type="EMBL" id="JACGCM010002619">
    <property type="protein sequence ID" value="KAF6137903.1"/>
    <property type="molecule type" value="Genomic_DNA"/>
</dbReference>
<dbReference type="EMBL" id="JACGCM010002181">
    <property type="protein sequence ID" value="KAF6143772.1"/>
    <property type="molecule type" value="Genomic_DNA"/>
</dbReference>